<feature type="region of interest" description="Disordered" evidence="1">
    <location>
        <begin position="209"/>
        <end position="242"/>
    </location>
</feature>
<evidence type="ECO:0008006" key="5">
    <source>
        <dbReference type="Google" id="ProtNLM"/>
    </source>
</evidence>
<keyword evidence="2" id="KW-0812">Transmembrane</keyword>
<protein>
    <recommendedName>
        <fullName evidence="5">Right handed beta helix domain-containing protein</fullName>
    </recommendedName>
</protein>
<feature type="compositionally biased region" description="Polar residues" evidence="1">
    <location>
        <begin position="338"/>
        <end position="350"/>
    </location>
</feature>
<dbReference type="InterPro" id="IPR011050">
    <property type="entry name" value="Pectin_lyase_fold/virulence"/>
</dbReference>
<evidence type="ECO:0000256" key="1">
    <source>
        <dbReference type="SAM" id="MobiDB-lite"/>
    </source>
</evidence>
<evidence type="ECO:0000313" key="3">
    <source>
        <dbReference type="EMBL" id="KAK3264641.1"/>
    </source>
</evidence>
<feature type="transmembrane region" description="Helical" evidence="2">
    <location>
        <begin position="253"/>
        <end position="275"/>
    </location>
</feature>
<sequence>GNLELEQVELTHGYTFDNELDVRKVIGRLGASRTLRMPHSARLKPSLWVCEATLSIAKDAAKAPRGAALRVEENSTAIIESCIFSHNAAAGIFGWGGALHVEEGAFAFIRNSRFEHNSANKLGGGISVQGEAQLHEGCVFVNNSGFINETNSRGLDDVYLYGGILGVGNSSDALPVITVDSTAGGLAVTIADPPPPLLPPQPFIPNAPLTPIPPCPPSPALPPAPPCPPPPPPEPPASPEVTIAEEGDRGDHLLVPALAGCACAFLAVLVGMHLVRTRYNKVRGEAYSYNNAVIPYGQEYNSTPPSGPSPAVSPAYGRGATSPSYGRESPLAAPQYAQRPQSSDASRLKRNNTISNLRAKKEAGAQPASTFVDQLSQIQSSAASPALVKMPELPIRAASPARPKMLSFATPEAGPPSTNLFNRMGILDKVPPQVSPVPFPDLDPMIWLKTQEGGFVNDTYGPSADLFIAYLDEAGFPIPKKRKPLDALEMPGAPPVSKTWDDKMTYDELDAEIDTLRKKLDTFTFPNPEQNWKKFCDYFPGAVDEREIRTLLKVMYLSCAL</sequence>
<feature type="region of interest" description="Disordered" evidence="1">
    <location>
        <begin position="300"/>
        <end position="350"/>
    </location>
</feature>
<dbReference type="EMBL" id="LGRX02014430">
    <property type="protein sequence ID" value="KAK3264641.1"/>
    <property type="molecule type" value="Genomic_DNA"/>
</dbReference>
<keyword evidence="2" id="KW-1133">Transmembrane helix</keyword>
<organism evidence="3 4">
    <name type="scientific">Cymbomonas tetramitiformis</name>
    <dbReference type="NCBI Taxonomy" id="36881"/>
    <lineage>
        <taxon>Eukaryota</taxon>
        <taxon>Viridiplantae</taxon>
        <taxon>Chlorophyta</taxon>
        <taxon>Pyramimonadophyceae</taxon>
        <taxon>Pyramimonadales</taxon>
        <taxon>Pyramimonadaceae</taxon>
        <taxon>Cymbomonas</taxon>
    </lineage>
</organism>
<keyword evidence="4" id="KW-1185">Reference proteome</keyword>
<name>A0AAE0FRC9_9CHLO</name>
<dbReference type="SUPFAM" id="SSF51126">
    <property type="entry name" value="Pectin lyase-like"/>
    <property type="match status" value="1"/>
</dbReference>
<keyword evidence="2" id="KW-0472">Membrane</keyword>
<dbReference type="AlphaFoldDB" id="A0AAE0FRC9"/>
<feature type="compositionally biased region" description="Pro residues" evidence="1">
    <location>
        <begin position="209"/>
        <end position="238"/>
    </location>
</feature>
<proteinExistence type="predicted"/>
<feature type="non-terminal residue" evidence="3">
    <location>
        <position position="1"/>
    </location>
</feature>
<accession>A0AAE0FRC9</accession>
<dbReference type="Proteomes" id="UP001190700">
    <property type="component" value="Unassembled WGS sequence"/>
</dbReference>
<evidence type="ECO:0000313" key="4">
    <source>
        <dbReference type="Proteomes" id="UP001190700"/>
    </source>
</evidence>
<gene>
    <name evidence="3" type="ORF">CYMTET_26641</name>
</gene>
<comment type="caution">
    <text evidence="3">The sequence shown here is derived from an EMBL/GenBank/DDBJ whole genome shotgun (WGS) entry which is preliminary data.</text>
</comment>
<reference evidence="3 4" key="1">
    <citation type="journal article" date="2015" name="Genome Biol. Evol.">
        <title>Comparative Genomics of a Bacterivorous Green Alga Reveals Evolutionary Causalities and Consequences of Phago-Mixotrophic Mode of Nutrition.</title>
        <authorList>
            <person name="Burns J.A."/>
            <person name="Paasch A."/>
            <person name="Narechania A."/>
            <person name="Kim E."/>
        </authorList>
    </citation>
    <scope>NUCLEOTIDE SEQUENCE [LARGE SCALE GENOMIC DNA]</scope>
    <source>
        <strain evidence="3 4">PLY_AMNH</strain>
    </source>
</reference>
<evidence type="ECO:0000256" key="2">
    <source>
        <dbReference type="SAM" id="Phobius"/>
    </source>
</evidence>